<dbReference type="Pfam" id="PF13550">
    <property type="entry name" value="Phage-tail_3"/>
    <property type="match status" value="1"/>
</dbReference>
<dbReference type="InterPro" id="IPR056490">
    <property type="entry name" value="Rcc01698_C"/>
</dbReference>
<evidence type="ECO:0000313" key="3">
    <source>
        <dbReference type="EMBL" id="VEV98253.1"/>
    </source>
</evidence>
<reference evidence="3" key="1">
    <citation type="submission" date="2019-02" db="EMBL/GenBank/DDBJ databases">
        <authorList>
            <consortium name="Genoscope - CEA"/>
            <person name="William W."/>
        </authorList>
    </citation>
    <scope>NUCLEOTIDE SEQUENCE [LARGE SCALE GENOMIC DNA]</scope>
    <source>
        <strain evidence="3">YSy11</strain>
    </source>
</reference>
<evidence type="ECO:0000259" key="1">
    <source>
        <dbReference type="Pfam" id="PF13550"/>
    </source>
</evidence>
<proteinExistence type="predicted"/>
<evidence type="ECO:0000259" key="2">
    <source>
        <dbReference type="Pfam" id="PF23666"/>
    </source>
</evidence>
<dbReference type="EMBL" id="LR215729">
    <property type="protein sequence ID" value="VEV98253.1"/>
    <property type="molecule type" value="Genomic_DNA"/>
</dbReference>
<organism evidence="3">
    <name type="scientific">Pseudomonas marincola</name>
    <dbReference type="NCBI Taxonomy" id="437900"/>
    <lineage>
        <taxon>Bacteria</taxon>
        <taxon>Pseudomonadati</taxon>
        <taxon>Pseudomonadota</taxon>
        <taxon>Gammaproteobacteria</taxon>
        <taxon>Pseudomonadales</taxon>
        <taxon>Pseudomonadaceae</taxon>
        <taxon>Pseudomonas</taxon>
    </lineage>
</organism>
<sequence>MSSGQGWGSVIGGVIGAAAGAFLTVGNPAAIAAGYTLGSALGGALDPPKGPTVSGPRLSDLTVQTATYGAPITRFYGTVPVHGNVLWLKGGKLDEHVKKKKQGGKGGGGGTTTKTYTYSGTFILGLGGPIAGVRRIWCLDKLIYNAGSDDLETIIASNQAANAWTIYTGTDDQMPDPDYEADVGVGNAPALRGMSYIKFKDFQLADYNNSLQGAQFKVEVVTTGSNEGYSTAFGQCSSISGTNRGGVEFRNGGIEVLRIGLFKGAFGWVDGYYIERFNLDGTKLATIKKDYEIGQTGATVTGVLNSASEFVATKSGTPWLYRNGQAYVSAGSSLSFRSSFLKSGDTYYMVLFEPFNSLVQVQKRTVGLNPGTGNRELILEGQNSAYSTTNPNDGVDLFLSPDGSKLVMARDIGAGFSDGINPNVSVVVFDTATMAVLSTITPLTVVTGAHSRGILAVDGASFVVLDYVDHSVLLTYAGGTVAGVAPGISGAPIDEIAVRNGAIYKLTQPVEPDVYPLASIIEQEVSRSSLVSAVDLDTLSITAGVPGYRVSGGTIRAALEQPQGAYPFDVIQSGYKIKCVPRGQTSVATIPWEHLGANDSDEAGDLITQSREMDSQLPAITAVSYLSSEREYATGEQIAQRINTAAVNRTDLELAMVLTDDKAAQVAEVLQGIAWLERTDFSITLPPIYLGLEPSDVVTVNSKNAVYELRLTEINYTPDGRPECKAKPNRAALYISTATGGTGITPPGTIGLPGPSLVVELDIPLVDEVSQNAVGFVTAATGYTNGWPGAVLVRSADGGQTWEDLQAYTGKGGIGYALGILQASNGYLIDQGSLAVGFLSGEPESITRDQLLTGYNYAAYGVNGRWEIVRFQTATLNPDNSYTLSGFVRGDKGTEWATGLHVAGDYFILLDDPDNAFIGTAVQTIGLARDYRAVTSGASVDDAENTSFTYKGVNLECLSPVSVRATRDGSGNLSATFTRRSRLGSTWWSSGVEAPVGETTQAYEIDVMSGLTVKRTIASATPAFSYSAANQTTDFGSAQASITFRIYQLSEIVGRGYVREVTL</sequence>
<name>A0A653E6T8_9PSED</name>
<feature type="domain" description="Tip attachment protein J" evidence="1">
    <location>
        <begin position="553"/>
        <end position="715"/>
    </location>
</feature>
<dbReference type="AlphaFoldDB" id="A0A653E6T8"/>
<dbReference type="InterPro" id="IPR032876">
    <property type="entry name" value="J_dom"/>
</dbReference>
<accession>A0A653E6T8</accession>
<protein>
    <submittedName>
        <fullName evidence="3">Uncharacterized protein</fullName>
    </submittedName>
</protein>
<gene>
    <name evidence="3" type="ORF">PMYSY11_3209</name>
</gene>
<feature type="domain" description="Rcc01698-like C-terminal" evidence="2">
    <location>
        <begin position="815"/>
        <end position="908"/>
    </location>
</feature>
<dbReference type="Pfam" id="PF23666">
    <property type="entry name" value="Rcc01698_C"/>
    <property type="match status" value="1"/>
</dbReference>
<dbReference type="RefSeq" id="WP_150548812.1">
    <property type="nucleotide sequence ID" value="NZ_LR215729.2"/>
</dbReference>